<dbReference type="EMBL" id="ASGP02000001">
    <property type="protein sequence ID" value="KAH9529025.1"/>
    <property type="molecule type" value="Genomic_DNA"/>
</dbReference>
<feature type="signal peptide" evidence="1">
    <location>
        <begin position="1"/>
        <end position="23"/>
    </location>
</feature>
<comment type="caution">
    <text evidence="2">The sequence shown here is derived from an EMBL/GenBank/DDBJ whole genome shotgun (WGS) entry which is preliminary data.</text>
</comment>
<evidence type="ECO:0000313" key="2">
    <source>
        <dbReference type="EMBL" id="KAH9529025.1"/>
    </source>
</evidence>
<gene>
    <name evidence="2" type="ORF">DERF_002932</name>
</gene>
<dbReference type="OrthoDB" id="6512020at2759"/>
<reference evidence="2" key="2">
    <citation type="journal article" date="2022" name="Res Sq">
        <title>Comparative Genomics Reveals Insights into the Divergent Evolution of Astigmatic Mites and Household Pest Adaptations.</title>
        <authorList>
            <person name="Xiong Q."/>
            <person name="Wan A.T.-Y."/>
            <person name="Liu X.-Y."/>
            <person name="Fung C.S.-H."/>
            <person name="Xiao X."/>
            <person name="Malainual N."/>
            <person name="Hou J."/>
            <person name="Wang L."/>
            <person name="Wang M."/>
            <person name="Yang K."/>
            <person name="Cui Y."/>
            <person name="Leung E."/>
            <person name="Nong W."/>
            <person name="Shin S.-K."/>
            <person name="Au S."/>
            <person name="Jeong K.Y."/>
            <person name="Chew F.T."/>
            <person name="Hui J."/>
            <person name="Leung T.F."/>
            <person name="Tungtrongchitr A."/>
            <person name="Zhong N."/>
            <person name="Liu Z."/>
            <person name="Tsui S."/>
        </authorList>
    </citation>
    <scope>NUCLEOTIDE SEQUENCE</scope>
    <source>
        <strain evidence="2">Derf</strain>
        <tissue evidence="2">Whole organism</tissue>
    </source>
</reference>
<keyword evidence="1" id="KW-0732">Signal</keyword>
<sequence length="268" mass="30000">MNIRSSLLLLMISTTCIITIVVGQYMPLHLQPQITLVNEMASPSLTITILPRERSPIQLLFQTSLKPSTQTMTNQTLSFMSTLSQPRMIPETTVTKINAIAPITQLLVEKDSPNSPRIKNSKKRPKTAINDYAALASNSHSNAKSSNSIPYNNDIIELLINKATDPNSVHDPQPVTNFLKNQSPELHQYHASNGDRVSFLQKLTGGQGYGHQPTTSFLGGSIYFIEQTTGNFPQRYYHYQLQPKTSYLSKSTFSYEPYIQPNSYATFV</sequence>
<name>A0A922IDA8_DERFA</name>
<dbReference type="AlphaFoldDB" id="A0A922IDA8"/>
<keyword evidence="3" id="KW-1185">Reference proteome</keyword>
<evidence type="ECO:0000256" key="1">
    <source>
        <dbReference type="SAM" id="SignalP"/>
    </source>
</evidence>
<accession>A0A922IDA8</accession>
<reference evidence="2" key="1">
    <citation type="submission" date="2013-05" db="EMBL/GenBank/DDBJ databases">
        <authorList>
            <person name="Yim A.K.Y."/>
            <person name="Chan T.F."/>
            <person name="Ji K.M."/>
            <person name="Liu X.Y."/>
            <person name="Zhou J.W."/>
            <person name="Li R.Q."/>
            <person name="Yang K.Y."/>
            <person name="Li J."/>
            <person name="Li M."/>
            <person name="Law P.T.W."/>
            <person name="Wu Y.L."/>
            <person name="Cai Z.L."/>
            <person name="Qin H."/>
            <person name="Bao Y."/>
            <person name="Leung R.K.K."/>
            <person name="Ng P.K.S."/>
            <person name="Zou J."/>
            <person name="Zhong X.J."/>
            <person name="Ran P.X."/>
            <person name="Zhong N.S."/>
            <person name="Liu Z.G."/>
            <person name="Tsui S.K.W."/>
        </authorList>
    </citation>
    <scope>NUCLEOTIDE SEQUENCE</scope>
    <source>
        <strain evidence="2">Derf</strain>
        <tissue evidence="2">Whole organism</tissue>
    </source>
</reference>
<evidence type="ECO:0000313" key="3">
    <source>
        <dbReference type="Proteomes" id="UP000790347"/>
    </source>
</evidence>
<feature type="chain" id="PRO_5037692142" evidence="1">
    <location>
        <begin position="24"/>
        <end position="268"/>
    </location>
</feature>
<proteinExistence type="predicted"/>
<protein>
    <submittedName>
        <fullName evidence="2">Uncharacterized protein</fullName>
    </submittedName>
</protein>
<organism evidence="2 3">
    <name type="scientific">Dermatophagoides farinae</name>
    <name type="common">American house dust mite</name>
    <dbReference type="NCBI Taxonomy" id="6954"/>
    <lineage>
        <taxon>Eukaryota</taxon>
        <taxon>Metazoa</taxon>
        <taxon>Ecdysozoa</taxon>
        <taxon>Arthropoda</taxon>
        <taxon>Chelicerata</taxon>
        <taxon>Arachnida</taxon>
        <taxon>Acari</taxon>
        <taxon>Acariformes</taxon>
        <taxon>Sarcoptiformes</taxon>
        <taxon>Astigmata</taxon>
        <taxon>Psoroptidia</taxon>
        <taxon>Analgoidea</taxon>
        <taxon>Pyroglyphidae</taxon>
        <taxon>Dermatophagoidinae</taxon>
        <taxon>Dermatophagoides</taxon>
    </lineage>
</organism>
<dbReference type="Proteomes" id="UP000790347">
    <property type="component" value="Unassembled WGS sequence"/>
</dbReference>